<evidence type="ECO:0000313" key="2">
    <source>
        <dbReference type="EMBL" id="MDT0308925.1"/>
    </source>
</evidence>
<evidence type="ECO:0000256" key="1">
    <source>
        <dbReference type="SAM" id="Phobius"/>
    </source>
</evidence>
<protein>
    <submittedName>
        <fullName evidence="2">ABC transporter permease</fullName>
    </submittedName>
</protein>
<feature type="transmembrane region" description="Helical" evidence="1">
    <location>
        <begin position="20"/>
        <end position="40"/>
    </location>
</feature>
<keyword evidence="1" id="KW-1133">Transmembrane helix</keyword>
<dbReference type="Proteomes" id="UP001183388">
    <property type="component" value="Unassembled WGS sequence"/>
</dbReference>
<evidence type="ECO:0000313" key="3">
    <source>
        <dbReference type="Proteomes" id="UP001183388"/>
    </source>
</evidence>
<keyword evidence="3" id="KW-1185">Reference proteome</keyword>
<accession>A0ABU2LBQ1</accession>
<keyword evidence="1" id="KW-0812">Transmembrane</keyword>
<feature type="transmembrane region" description="Helical" evidence="1">
    <location>
        <begin position="183"/>
        <end position="201"/>
    </location>
</feature>
<keyword evidence="1" id="KW-0472">Membrane</keyword>
<comment type="caution">
    <text evidence="2">The sequence shown here is derived from an EMBL/GenBank/DDBJ whole genome shotgun (WGS) entry which is preliminary data.</text>
</comment>
<sequence length="262" mass="25782">MRGLLRAEWTKLRTVAGPWWLLLGLVAGTLAAGAAAVAAVDVGQCPAPDACHEDTARLALGGVRLGQVAAVVLGVLMLGGEHGTGLIGATLVVTPRRGRVLAAKALVLAGAVGAAGAAAVAGSLWVGRVVLPGNGFTPEHGYPALSLADGAVLRAAVGSVLYLVLVALLGLGAGAALRDTAGGVTAGLGVLLCAPVVGQVVSDPAWRERLEEVAPMPAGLAVQATVGLERLAVGPWAGLGVLACWAAGALALGGAVLLRRDV</sequence>
<gene>
    <name evidence="2" type="ORF">RM780_18440</name>
</gene>
<organism evidence="2 3">
    <name type="scientific">Streptomyces boetiae</name>
    <dbReference type="NCBI Taxonomy" id="3075541"/>
    <lineage>
        <taxon>Bacteria</taxon>
        <taxon>Bacillati</taxon>
        <taxon>Actinomycetota</taxon>
        <taxon>Actinomycetes</taxon>
        <taxon>Kitasatosporales</taxon>
        <taxon>Streptomycetaceae</taxon>
        <taxon>Streptomyces</taxon>
    </lineage>
</organism>
<name>A0ABU2LBQ1_9ACTN</name>
<dbReference type="EMBL" id="JAVREN010000028">
    <property type="protein sequence ID" value="MDT0308925.1"/>
    <property type="molecule type" value="Genomic_DNA"/>
</dbReference>
<proteinExistence type="predicted"/>
<feature type="transmembrane region" description="Helical" evidence="1">
    <location>
        <begin position="105"/>
        <end position="131"/>
    </location>
</feature>
<dbReference type="RefSeq" id="WP_311631874.1">
    <property type="nucleotide sequence ID" value="NZ_JAVREN010000028.1"/>
</dbReference>
<feature type="transmembrane region" description="Helical" evidence="1">
    <location>
        <begin position="151"/>
        <end position="171"/>
    </location>
</feature>
<feature type="transmembrane region" description="Helical" evidence="1">
    <location>
        <begin position="236"/>
        <end position="258"/>
    </location>
</feature>
<feature type="transmembrane region" description="Helical" evidence="1">
    <location>
        <begin position="68"/>
        <end position="93"/>
    </location>
</feature>
<reference evidence="3" key="1">
    <citation type="submission" date="2023-07" db="EMBL/GenBank/DDBJ databases">
        <title>30 novel species of actinomycetes from the DSMZ collection.</title>
        <authorList>
            <person name="Nouioui I."/>
        </authorList>
    </citation>
    <scope>NUCLEOTIDE SEQUENCE [LARGE SCALE GENOMIC DNA]</scope>
    <source>
        <strain evidence="3">DSM 44917</strain>
    </source>
</reference>